<evidence type="ECO:0000313" key="17">
    <source>
        <dbReference type="EMBL" id="QYO76009.1"/>
    </source>
</evidence>
<evidence type="ECO:0000256" key="15">
    <source>
        <dbReference type="RuleBase" id="RU362081"/>
    </source>
</evidence>
<comment type="subcellular location">
    <subcellularLocation>
        <location evidence="1">Cell membrane</location>
        <topology evidence="1">Multi-pass membrane protein</topology>
    </subcellularLocation>
</comment>
<dbReference type="Gene3D" id="3.30.70.100">
    <property type="match status" value="1"/>
</dbReference>
<dbReference type="NCBIfam" id="TIGR01512">
    <property type="entry name" value="ATPase-IB2_Cd"/>
    <property type="match status" value="1"/>
</dbReference>
<feature type="transmembrane region" description="Helical" evidence="15">
    <location>
        <begin position="147"/>
        <end position="165"/>
    </location>
</feature>
<evidence type="ECO:0000256" key="3">
    <source>
        <dbReference type="ARBA" id="ARBA00022448"/>
    </source>
</evidence>
<dbReference type="InterPro" id="IPR017969">
    <property type="entry name" value="Heavy-metal-associated_CS"/>
</dbReference>
<dbReference type="InterPro" id="IPR036163">
    <property type="entry name" value="HMA_dom_sf"/>
</dbReference>
<dbReference type="InterPro" id="IPR036412">
    <property type="entry name" value="HAD-like_sf"/>
</dbReference>
<dbReference type="PANTHER" id="PTHR43520:SF5">
    <property type="entry name" value="CATION-TRANSPORTING P-TYPE ATPASE-RELATED"/>
    <property type="match status" value="1"/>
</dbReference>
<keyword evidence="3" id="KW-0813">Transport</keyword>
<evidence type="ECO:0000256" key="7">
    <source>
        <dbReference type="ARBA" id="ARBA00022723"/>
    </source>
</evidence>
<keyword evidence="5" id="KW-0597">Phosphoprotein</keyword>
<dbReference type="InterPro" id="IPR059000">
    <property type="entry name" value="ATPase_P-type_domA"/>
</dbReference>
<keyword evidence="14 15" id="KW-0472">Membrane</keyword>
<feature type="transmembrane region" description="Helical" evidence="15">
    <location>
        <begin position="202"/>
        <end position="223"/>
    </location>
</feature>
<dbReference type="NCBIfam" id="TIGR01494">
    <property type="entry name" value="ATPase_P-type"/>
    <property type="match status" value="1"/>
</dbReference>
<evidence type="ECO:0000256" key="14">
    <source>
        <dbReference type="ARBA" id="ARBA00023136"/>
    </source>
</evidence>
<keyword evidence="12 15" id="KW-1133">Transmembrane helix</keyword>
<evidence type="ECO:0000256" key="8">
    <source>
        <dbReference type="ARBA" id="ARBA00022741"/>
    </source>
</evidence>
<dbReference type="InterPro" id="IPR001757">
    <property type="entry name" value="P_typ_ATPase"/>
</dbReference>
<gene>
    <name evidence="17" type="primary">cadA</name>
    <name evidence="17" type="ORF">K1X15_15470</name>
</gene>
<dbReference type="SUPFAM" id="SSF81665">
    <property type="entry name" value="Calcium ATPase, transmembrane domain M"/>
    <property type="match status" value="1"/>
</dbReference>
<evidence type="ECO:0000256" key="10">
    <source>
        <dbReference type="ARBA" id="ARBA00022842"/>
    </source>
</evidence>
<evidence type="ECO:0000256" key="6">
    <source>
        <dbReference type="ARBA" id="ARBA00022692"/>
    </source>
</evidence>
<proteinExistence type="inferred from homology"/>
<evidence type="ECO:0000256" key="11">
    <source>
        <dbReference type="ARBA" id="ARBA00022967"/>
    </source>
</evidence>
<feature type="transmembrane region" description="Helical" evidence="15">
    <location>
        <begin position="358"/>
        <end position="380"/>
    </location>
</feature>
<dbReference type="Pfam" id="PF00122">
    <property type="entry name" value="E1-E2_ATPase"/>
    <property type="match status" value="1"/>
</dbReference>
<evidence type="ECO:0000259" key="16">
    <source>
        <dbReference type="PROSITE" id="PS50846"/>
    </source>
</evidence>
<dbReference type="RefSeq" id="WP_220304502.1">
    <property type="nucleotide sequence ID" value="NZ_CP080590.1"/>
</dbReference>
<evidence type="ECO:0000256" key="13">
    <source>
        <dbReference type="ARBA" id="ARBA00023065"/>
    </source>
</evidence>
<dbReference type="SUPFAM" id="SSF55008">
    <property type="entry name" value="HMA, heavy metal-associated domain"/>
    <property type="match status" value="1"/>
</dbReference>
<keyword evidence="11" id="KW-1278">Translocase</keyword>
<comment type="similarity">
    <text evidence="2 15">Belongs to the cation transport ATPase (P-type) (TC 3.A.3) family. Type IB subfamily.</text>
</comment>
<feature type="transmembrane region" description="Helical" evidence="15">
    <location>
        <begin position="703"/>
        <end position="721"/>
    </location>
</feature>
<dbReference type="PANTHER" id="PTHR43520">
    <property type="entry name" value="ATP7, ISOFORM B"/>
    <property type="match status" value="1"/>
</dbReference>
<reference evidence="17 18" key="1">
    <citation type="submission" date="2021-08" db="EMBL/GenBank/DDBJ databases">
        <title>Devosia salina sp. nov., isolated from the South China Sea sediment.</title>
        <authorList>
            <person name="Zhou Z."/>
        </authorList>
    </citation>
    <scope>NUCLEOTIDE SEQUENCE [LARGE SCALE GENOMIC DNA]</scope>
    <source>
        <strain evidence="17 18">SCS-3</strain>
    </source>
</reference>
<keyword evidence="13" id="KW-0406">Ion transport</keyword>
<dbReference type="NCBIfam" id="TIGR01525">
    <property type="entry name" value="ATPase-IB_hvy"/>
    <property type="match status" value="1"/>
</dbReference>
<dbReference type="CDD" id="cd00371">
    <property type="entry name" value="HMA"/>
    <property type="match status" value="1"/>
</dbReference>
<evidence type="ECO:0000256" key="12">
    <source>
        <dbReference type="ARBA" id="ARBA00022989"/>
    </source>
</evidence>
<feature type="transmembrane region" description="Helical" evidence="15">
    <location>
        <begin position="115"/>
        <end position="135"/>
    </location>
</feature>
<keyword evidence="7 15" id="KW-0479">Metal-binding</keyword>
<dbReference type="Pfam" id="PF00702">
    <property type="entry name" value="Hydrolase"/>
    <property type="match status" value="1"/>
</dbReference>
<evidence type="ECO:0000313" key="18">
    <source>
        <dbReference type="Proteomes" id="UP000825799"/>
    </source>
</evidence>
<dbReference type="InterPro" id="IPR023214">
    <property type="entry name" value="HAD_sf"/>
</dbReference>
<dbReference type="InterPro" id="IPR008250">
    <property type="entry name" value="ATPase_P-typ_transduc_dom_A_sf"/>
</dbReference>
<keyword evidence="6 15" id="KW-0812">Transmembrane</keyword>
<evidence type="ECO:0000256" key="9">
    <source>
        <dbReference type="ARBA" id="ARBA00022840"/>
    </source>
</evidence>
<dbReference type="Gene3D" id="3.40.50.1000">
    <property type="entry name" value="HAD superfamily/HAD-like"/>
    <property type="match status" value="1"/>
</dbReference>
<sequence>MTLEASLPSLADGTPELLSELVRQNADGEREICFAVPDAYCATCIQSIETGLAQVPGVTGARVNLTRRQVTIRHDATADLAALGPAITRSGYRTFPVDPADVTARDPVLSELVRSLAVAGFAAGNIMLFSVSVWAGADQATRDLFHWLSALLALPAVAYAGRPFFRSAWSALRVSRTNMDVPITIGVLATTGLSLYETATSGAHAYFDASTMLLFFLLVGRTLDHMMRVRARSAVEGLSRLQPRAATRLLEDGRTQVIPLARILPGMILMLRAGDRVPVDGRLRTGPAQFDLAMVSGESHPLTLELGESLVAGAAVLDRPVEIEVLRTADQSFLSRMTEMMRAAEDVRTRYRRLADRVAALYAPVIHVTAAATLAGWLLAGASLHTALLHAVSVLIITCPCALALAVPIVHVVAAGRLFGAGILVRDGAALEKLSRVHMAAFDKTGTITQGRPQLLADPDLPPDLLRRAAWLASGSNHPLSRALVEACPDPLQFTGEITETPGAGVAAHDGIDIWRLGNADFCGAEDDVAGTGSQVWLSRNGEVLARFQFNDIPRPEATEALRILTRQGVQATMLSGDRPVAVAAIAEAVGLTSFTPSMRPDDKVVAIETLRSQHGTVLMVGDGINDAPAMRAADVSMAPGSAADIGRAAADLVMTRNRLTDVPFAIAIARRADRLVRQNLLFSVAYNVVVLPLAIAGQVSPLIAAVAMSTSSLVVVLNAMRLKFGTTQR</sequence>
<dbReference type="InterPro" id="IPR027256">
    <property type="entry name" value="P-typ_ATPase_IB"/>
</dbReference>
<keyword evidence="18" id="KW-1185">Reference proteome</keyword>
<dbReference type="PRINTS" id="PR00119">
    <property type="entry name" value="CATATPASE"/>
</dbReference>
<evidence type="ECO:0000256" key="5">
    <source>
        <dbReference type="ARBA" id="ARBA00022553"/>
    </source>
</evidence>
<accession>A0ABX8WD47</accession>
<evidence type="ECO:0000256" key="4">
    <source>
        <dbReference type="ARBA" id="ARBA00022475"/>
    </source>
</evidence>
<name>A0ABX8WD47_9HYPH</name>
<keyword evidence="8 15" id="KW-0547">Nucleotide-binding</keyword>
<dbReference type="EMBL" id="CP080590">
    <property type="protein sequence ID" value="QYO76009.1"/>
    <property type="molecule type" value="Genomic_DNA"/>
</dbReference>
<feature type="domain" description="HMA" evidence="16">
    <location>
        <begin position="30"/>
        <end position="95"/>
    </location>
</feature>
<dbReference type="InterPro" id="IPR023298">
    <property type="entry name" value="ATPase_P-typ_TM_dom_sf"/>
</dbReference>
<dbReference type="PROSITE" id="PS00154">
    <property type="entry name" value="ATPASE_E1_E2"/>
    <property type="match status" value="1"/>
</dbReference>
<feature type="transmembrane region" description="Helical" evidence="15">
    <location>
        <begin position="681"/>
        <end position="697"/>
    </location>
</feature>
<dbReference type="Proteomes" id="UP000825799">
    <property type="component" value="Chromosome"/>
</dbReference>
<dbReference type="SUPFAM" id="SSF56784">
    <property type="entry name" value="HAD-like"/>
    <property type="match status" value="1"/>
</dbReference>
<dbReference type="SUPFAM" id="SSF81653">
    <property type="entry name" value="Calcium ATPase, transduction domain A"/>
    <property type="match status" value="1"/>
</dbReference>
<keyword evidence="10" id="KW-0460">Magnesium</keyword>
<dbReference type="PROSITE" id="PS01047">
    <property type="entry name" value="HMA_1"/>
    <property type="match status" value="1"/>
</dbReference>
<evidence type="ECO:0000256" key="1">
    <source>
        <dbReference type="ARBA" id="ARBA00004651"/>
    </source>
</evidence>
<dbReference type="Gene3D" id="2.70.150.10">
    <property type="entry name" value="Calcium-transporting ATPase, cytoplasmic transduction domain A"/>
    <property type="match status" value="1"/>
</dbReference>
<keyword evidence="9 15" id="KW-0067">ATP-binding</keyword>
<dbReference type="Gene3D" id="3.40.1110.10">
    <property type="entry name" value="Calcium-transporting ATPase, cytoplasmic domain N"/>
    <property type="match status" value="1"/>
</dbReference>
<organism evidence="17 18">
    <name type="scientific">Devosia salina</name>
    <dbReference type="NCBI Taxonomy" id="2860336"/>
    <lineage>
        <taxon>Bacteria</taxon>
        <taxon>Pseudomonadati</taxon>
        <taxon>Pseudomonadota</taxon>
        <taxon>Alphaproteobacteria</taxon>
        <taxon>Hyphomicrobiales</taxon>
        <taxon>Devosiaceae</taxon>
        <taxon>Devosia</taxon>
    </lineage>
</organism>
<dbReference type="InterPro" id="IPR023299">
    <property type="entry name" value="ATPase_P-typ_cyto_dom_N"/>
</dbReference>
<evidence type="ECO:0000256" key="2">
    <source>
        <dbReference type="ARBA" id="ARBA00006024"/>
    </source>
</evidence>
<dbReference type="InterPro" id="IPR006121">
    <property type="entry name" value="HMA_dom"/>
</dbReference>
<feature type="transmembrane region" description="Helical" evidence="15">
    <location>
        <begin position="392"/>
        <end position="414"/>
    </location>
</feature>
<protein>
    <submittedName>
        <fullName evidence="17">Cadmium-translocating P-type ATPase</fullName>
    </submittedName>
</protein>
<dbReference type="InterPro" id="IPR018303">
    <property type="entry name" value="ATPase_P-typ_P_site"/>
</dbReference>
<dbReference type="Pfam" id="PF00403">
    <property type="entry name" value="HMA"/>
    <property type="match status" value="1"/>
</dbReference>
<dbReference type="NCBIfam" id="TIGR01511">
    <property type="entry name" value="ATPase-IB1_Cu"/>
    <property type="match status" value="1"/>
</dbReference>
<keyword evidence="4 15" id="KW-1003">Cell membrane</keyword>
<dbReference type="PROSITE" id="PS50846">
    <property type="entry name" value="HMA_2"/>
    <property type="match status" value="1"/>
</dbReference>